<feature type="signal peptide" evidence="1">
    <location>
        <begin position="1"/>
        <end position="28"/>
    </location>
</feature>
<reference evidence="2 3" key="1">
    <citation type="journal article" date="2017" name="Genome Biol. Evol.">
        <title>Comparative Genomic Analysis Identifies a Campylobacter Clade Deficient in Selenium Metabolism.</title>
        <authorList>
            <person name="Miller W.G."/>
            <person name="Yee E."/>
            <person name="Lopes B.S."/>
            <person name="Chapman M.H."/>
            <person name="Huynh S."/>
            <person name="Bono J.L."/>
            <person name="Parker C.T."/>
            <person name="Strachan N.J.C."/>
            <person name="Forbes K.J."/>
        </authorList>
    </citation>
    <scope>NUCLEOTIDE SEQUENCE [LARGE SCALE GENOMIC DNA]</scope>
    <source>
        <strain evidence="2 3">RM9261</strain>
    </source>
</reference>
<sequence>MRKNIVLSCAILAAVGIGLSGCSSTAFSIANKPTDFVQDFKTPACDTKNYLADELQKAKDGDDPIYLSINAASVARSCGKFELSNEFLDLAEDSYKFDVDLESTTSKVTKNAIGVLLNDTFTDYDGNLYERIMVNVYKGLNFMSLGDYENARVEFNRALLRQDKAKDYFAAQIAANKKELEKAKKDDPNYKENAKNSKVIQEQYSQLFAEFKTSEKFTNPYATYLASVFFFLDGDYANSADKFREIAIANPKNRTFANINRTLQNKAKRTRDDGKRYIFLAYEDGLGTIKENFRINMPYVMSSNNIATLNLALPTLKKRDASYKNISINNNKAAQVSNFDDIFATEFKIELPGIITKSILSMAAKSATSAAVANDGNGMLSLLTSATMSAINVADTRVWQTLPKTANIAMVPNNGSYTIKDSTGATIASGKVDKKKNALIWVRSIDKKTQPQVIVQER</sequence>
<evidence type="ECO:0008006" key="4">
    <source>
        <dbReference type="Google" id="ProtNLM"/>
    </source>
</evidence>
<dbReference type="RefSeq" id="WP_236861080.1">
    <property type="nucleotide sequence ID" value="NZ_CP018793.1"/>
</dbReference>
<accession>A0ABZ2E872</accession>
<proteinExistence type="predicted"/>
<dbReference type="SUPFAM" id="SSF48452">
    <property type="entry name" value="TPR-like"/>
    <property type="match status" value="1"/>
</dbReference>
<keyword evidence="3" id="KW-1185">Reference proteome</keyword>
<name>A0ABZ2E872_9BACT</name>
<dbReference type="PROSITE" id="PS51257">
    <property type="entry name" value="PROKAR_LIPOPROTEIN"/>
    <property type="match status" value="1"/>
</dbReference>
<dbReference type="GeneID" id="93112608"/>
<dbReference type="Proteomes" id="UP001318120">
    <property type="component" value="Chromosome"/>
</dbReference>
<protein>
    <recommendedName>
        <fullName evidence="4">Lipoprotein</fullName>
    </recommendedName>
</protein>
<gene>
    <name evidence="2" type="ORF">CVIC9261_00820</name>
</gene>
<evidence type="ECO:0000313" key="2">
    <source>
        <dbReference type="EMBL" id="WWC41910.1"/>
    </source>
</evidence>
<dbReference type="EMBL" id="CP144916">
    <property type="protein sequence ID" value="WWC41910.1"/>
    <property type="molecule type" value="Genomic_DNA"/>
</dbReference>
<dbReference type="InterPro" id="IPR011990">
    <property type="entry name" value="TPR-like_helical_dom_sf"/>
</dbReference>
<evidence type="ECO:0000313" key="3">
    <source>
        <dbReference type="Proteomes" id="UP001318120"/>
    </source>
</evidence>
<feature type="chain" id="PRO_5046606529" description="Lipoprotein" evidence="1">
    <location>
        <begin position="29"/>
        <end position="458"/>
    </location>
</feature>
<keyword evidence="1" id="KW-0732">Signal</keyword>
<organism evidence="2 3">
    <name type="scientific">Campylobacter vicugnae</name>
    <dbReference type="NCBI Taxonomy" id="1660076"/>
    <lineage>
        <taxon>Bacteria</taxon>
        <taxon>Pseudomonadati</taxon>
        <taxon>Campylobacterota</taxon>
        <taxon>Epsilonproteobacteria</taxon>
        <taxon>Campylobacterales</taxon>
        <taxon>Campylobacteraceae</taxon>
        <taxon>Campylobacter</taxon>
    </lineage>
</organism>
<evidence type="ECO:0000256" key="1">
    <source>
        <dbReference type="SAM" id="SignalP"/>
    </source>
</evidence>